<gene>
    <name evidence="2" type="ORF">ABID23_000673</name>
</gene>
<dbReference type="NCBIfam" id="NF033856">
    <property type="entry name" value="T4SS_effec_BID"/>
    <property type="match status" value="1"/>
</dbReference>
<evidence type="ECO:0000313" key="3">
    <source>
        <dbReference type="Proteomes" id="UP001549086"/>
    </source>
</evidence>
<feature type="compositionally biased region" description="Low complexity" evidence="1">
    <location>
        <begin position="171"/>
        <end position="180"/>
    </location>
</feature>
<accession>A0ABV2HGB3</accession>
<comment type="caution">
    <text evidence="2">The sequence shown here is derived from an EMBL/GenBank/DDBJ whole genome shotgun (WGS) entry which is preliminary data.</text>
</comment>
<organism evidence="2 3">
    <name type="scientific">Bartonella silvatica</name>
    <dbReference type="NCBI Taxonomy" id="357760"/>
    <lineage>
        <taxon>Bacteria</taxon>
        <taxon>Pseudomonadati</taxon>
        <taxon>Pseudomonadota</taxon>
        <taxon>Alphaproteobacteria</taxon>
        <taxon>Hyphomicrobiales</taxon>
        <taxon>Bartonellaceae</taxon>
        <taxon>Bartonella</taxon>
    </lineage>
</organism>
<dbReference type="Proteomes" id="UP001549086">
    <property type="component" value="Unassembled WGS sequence"/>
</dbReference>
<reference evidence="2 3" key="1">
    <citation type="submission" date="2024-06" db="EMBL/GenBank/DDBJ databases">
        <title>Genomic Encyclopedia of Type Strains, Phase IV (KMG-IV): sequencing the most valuable type-strain genomes for metagenomic binning, comparative biology and taxonomic classification.</title>
        <authorList>
            <person name="Goeker M."/>
        </authorList>
    </citation>
    <scope>NUCLEOTIDE SEQUENCE [LARGE SCALE GENOMIC DNA]</scope>
    <source>
        <strain evidence="2 3">DSM 23649</strain>
    </source>
</reference>
<name>A0ABV2HGB3_9HYPH</name>
<evidence type="ECO:0000256" key="1">
    <source>
        <dbReference type="SAM" id="MobiDB-lite"/>
    </source>
</evidence>
<feature type="compositionally biased region" description="Basic residues" evidence="1">
    <location>
        <begin position="1"/>
        <end position="10"/>
    </location>
</feature>
<sequence length="271" mass="30219">MSKAKSKTKHTSPLFSQKEPYPKTTPLTESQNLENILIPGKHSSPLTKQELAEMVAEDALVHKCFQQVQKLSNIMYGNSRVLNKQLVRMTKNPETGQQLANQIERSPSSIAPLAGFDFLFFKSHARANALNHVEAICCAVVNYGDAVRHARKEITQEHETEQTRRAKAVASPSPSLQDLLSLPPTQQKEALLQSPELKQELTSFMQHLNRRLSSDDNQAIKHHDSEKLAKSLGVPENKAEEIIGTVQKAKEAQKNAQEVKVQRSQTLAMAS</sequence>
<feature type="region of interest" description="Disordered" evidence="1">
    <location>
        <begin position="156"/>
        <end position="180"/>
    </location>
</feature>
<dbReference type="RefSeq" id="WP_354189262.1">
    <property type="nucleotide sequence ID" value="NZ_JBEPLI010000004.1"/>
</dbReference>
<evidence type="ECO:0000313" key="2">
    <source>
        <dbReference type="EMBL" id="MET3589589.1"/>
    </source>
</evidence>
<feature type="region of interest" description="Disordered" evidence="1">
    <location>
        <begin position="1"/>
        <end position="27"/>
    </location>
</feature>
<proteinExistence type="predicted"/>
<keyword evidence="3" id="KW-1185">Reference proteome</keyword>
<protein>
    <submittedName>
        <fullName evidence="2">Uncharacterized protein</fullName>
    </submittedName>
</protein>
<feature type="compositionally biased region" description="Polar residues" evidence="1">
    <location>
        <begin position="262"/>
        <end position="271"/>
    </location>
</feature>
<feature type="region of interest" description="Disordered" evidence="1">
    <location>
        <begin position="251"/>
        <end position="271"/>
    </location>
</feature>
<dbReference type="EMBL" id="JBEPLI010000004">
    <property type="protein sequence ID" value="MET3589589.1"/>
    <property type="molecule type" value="Genomic_DNA"/>
</dbReference>